<dbReference type="NCBIfam" id="NF038019">
    <property type="entry name" value="PE_process_PecA"/>
    <property type="match status" value="1"/>
</dbReference>
<dbReference type="Pfam" id="PF20729">
    <property type="entry name" value="PE-PGRS_C"/>
    <property type="match status" value="1"/>
</dbReference>
<dbReference type="EMBL" id="JACKTY010000049">
    <property type="protein sequence ID" value="MCV7230135.1"/>
    <property type="molecule type" value="Genomic_DNA"/>
</dbReference>
<name>A0ABT3CL32_9MYCO</name>
<dbReference type="InterPro" id="IPR021109">
    <property type="entry name" value="Peptidase_aspartic_dom_sf"/>
</dbReference>
<dbReference type="Gene3D" id="2.40.70.10">
    <property type="entry name" value="Acid Proteases"/>
    <property type="match status" value="1"/>
</dbReference>
<proteinExistence type="predicted"/>
<accession>A0ABT3CL32</accession>
<evidence type="ECO:0000259" key="2">
    <source>
        <dbReference type="Pfam" id="PF20729"/>
    </source>
</evidence>
<reference evidence="3 4" key="1">
    <citation type="journal article" date="2022" name="BMC Genomics">
        <title>Comparative genome analysis of mycobacteria focusing on tRNA and non-coding RNA.</title>
        <authorList>
            <person name="Behra P.R.K."/>
            <person name="Pettersson B.M.F."/>
            <person name="Ramesh M."/>
            <person name="Das S."/>
            <person name="Dasgupta S."/>
            <person name="Kirsebom L.A."/>
        </authorList>
    </citation>
    <scope>NUCLEOTIDE SEQUENCE [LARGE SCALE GENOMIC DNA]</scope>
    <source>
        <strain evidence="3 4">DSM 44078</strain>
    </source>
</reference>
<sequence>MAQKSKTTAGGRHRKPSRVHHSYGWLGAGAVTLGIGAALASGSAVAAADSGQSGGSGAGNSTSSTKPAVSATHSRGPARTVSSSTAAVSAGPAKAVVAAAPSSSSVPSSAKTTAAPLSRASHAVLAKPKPTAGATTTSDAAAATDGYGDTSYLPDNQVIVPGAAVKLALQQIADAQQVLQAQTWGTGNVIAGLVSLVPQAILAQSALSLTTWQNSIEGAQTAVANTVNIPIAHELAELSLIGTLLLPSVAGVALDVAALTTPLVGLFGAPAAAAEASALIGQAKQNGQVYAVRLMRTVETTQQIVYLSVNGGPMVPVLLDSGSSGLSILGKYVGQENLGPATGSGSSGYGDDTISVRYYYHTYNTTIDFGGGAVTAPVSVMVVDPGSEAVYDNYGHASAGFVGVLGIGANPGGGTTPNALLPGELKDGIMVYQNILGPFGLVVFGPNPLPSRASVAGASIGNFQVKINDGPSTLVRGNIDSGGVNGNFPASVAGSAADGTGLKPGTRVSVYTADGLTLLYTYTITASNSPTIYDDSTAEASRPNTGNIPFQQGPIYLDYSTPGGLGTTYFDFL</sequence>
<feature type="compositionally biased region" description="Basic residues" evidence="1">
    <location>
        <begin position="11"/>
        <end position="20"/>
    </location>
</feature>
<feature type="compositionally biased region" description="Low complexity" evidence="1">
    <location>
        <begin position="126"/>
        <end position="140"/>
    </location>
</feature>
<feature type="region of interest" description="Disordered" evidence="1">
    <location>
        <begin position="47"/>
        <end position="87"/>
    </location>
</feature>
<feature type="region of interest" description="Disordered" evidence="1">
    <location>
        <begin position="99"/>
        <end position="140"/>
    </location>
</feature>
<feature type="compositionally biased region" description="Low complexity" evidence="1">
    <location>
        <begin position="78"/>
        <end position="87"/>
    </location>
</feature>
<evidence type="ECO:0000313" key="4">
    <source>
        <dbReference type="Proteomes" id="UP001526201"/>
    </source>
</evidence>
<gene>
    <name evidence="3" type="ORF">H7J73_29430</name>
</gene>
<dbReference type="InterPro" id="IPR048054">
    <property type="entry name" value="PecA_C"/>
</dbReference>
<keyword evidence="4" id="KW-1185">Reference proteome</keyword>
<comment type="caution">
    <text evidence="3">The sequence shown here is derived from an EMBL/GenBank/DDBJ whole genome shotgun (WGS) entry which is preliminary data.</text>
</comment>
<evidence type="ECO:0000256" key="1">
    <source>
        <dbReference type="SAM" id="MobiDB-lite"/>
    </source>
</evidence>
<keyword evidence="3" id="KW-0378">Hydrolase</keyword>
<organism evidence="3 4">
    <name type="scientific">Mycolicibacterium komossense</name>
    <dbReference type="NCBI Taxonomy" id="1779"/>
    <lineage>
        <taxon>Bacteria</taxon>
        <taxon>Bacillati</taxon>
        <taxon>Actinomycetota</taxon>
        <taxon>Actinomycetes</taxon>
        <taxon>Mycobacteriales</taxon>
        <taxon>Mycobacteriaceae</taxon>
        <taxon>Mycolicibacterium</taxon>
    </lineage>
</organism>
<feature type="region of interest" description="Disordered" evidence="1">
    <location>
        <begin position="1"/>
        <end position="20"/>
    </location>
</feature>
<protein>
    <submittedName>
        <fullName evidence="3">PecA family PE domain-processing aspartic protease</fullName>
    </submittedName>
</protein>
<dbReference type="Proteomes" id="UP001526201">
    <property type="component" value="Unassembled WGS sequence"/>
</dbReference>
<feature type="compositionally biased region" description="Low complexity" evidence="1">
    <location>
        <begin position="99"/>
        <end position="116"/>
    </location>
</feature>
<dbReference type="GO" id="GO:0006508">
    <property type="term" value="P:proteolysis"/>
    <property type="evidence" value="ECO:0007669"/>
    <property type="project" value="UniProtKB-KW"/>
</dbReference>
<dbReference type="GO" id="GO:0008233">
    <property type="term" value="F:peptidase activity"/>
    <property type="evidence" value="ECO:0007669"/>
    <property type="project" value="UniProtKB-KW"/>
</dbReference>
<keyword evidence="3" id="KW-0645">Protease</keyword>
<dbReference type="RefSeq" id="WP_264071409.1">
    <property type="nucleotide sequence ID" value="NZ_JACKTY010000049.1"/>
</dbReference>
<feature type="domain" description="PE cleavage protein A C-terminal" evidence="2">
    <location>
        <begin position="295"/>
        <end position="568"/>
    </location>
</feature>
<evidence type="ECO:0000313" key="3">
    <source>
        <dbReference type="EMBL" id="MCV7230135.1"/>
    </source>
</evidence>